<dbReference type="Proteomes" id="UP000182258">
    <property type="component" value="Unassembled WGS sequence"/>
</dbReference>
<dbReference type="GO" id="GO:0045271">
    <property type="term" value="C:respiratory chain complex I"/>
    <property type="evidence" value="ECO:0007669"/>
    <property type="project" value="InterPro"/>
</dbReference>
<dbReference type="PANTHER" id="PTHR12910:SF2">
    <property type="entry name" value="NADH DEHYDROGENASE [UBIQUINONE] 1 ALPHA SUBCOMPLEX SUBUNIT 12"/>
    <property type="match status" value="1"/>
</dbReference>
<dbReference type="AlphaFoldDB" id="A0A1I1L307"/>
<evidence type="ECO:0000313" key="2">
    <source>
        <dbReference type="EMBL" id="SFC63990.1"/>
    </source>
</evidence>
<sequence>MAKSGIKKFLSEIFVWWNGQTWGTRLWIWRFGDYVGSDEFGNKYYQDKKADRRYVTYNGYADASTIGQGWHGWMHHRTDVPPTKDGYVAKSWEKPHEQNLTGTAAAYRPDGSLLNKGERPRVTGDYDAWSPE</sequence>
<dbReference type="Pfam" id="PF05071">
    <property type="entry name" value="NDUFA12"/>
    <property type="match status" value="1"/>
</dbReference>
<gene>
    <name evidence="2" type="ORF">SAMN04488059_10842</name>
</gene>
<dbReference type="STRING" id="728005.SAMN04488059_10842"/>
<dbReference type="NCBIfam" id="NF006040">
    <property type="entry name" value="PRK08183.1"/>
    <property type="match status" value="1"/>
</dbReference>
<evidence type="ECO:0000256" key="1">
    <source>
        <dbReference type="SAM" id="MobiDB-lite"/>
    </source>
</evidence>
<keyword evidence="2" id="KW-0830">Ubiquinone</keyword>
<dbReference type="EMBL" id="FOMB01000008">
    <property type="protein sequence ID" value="SFC63990.1"/>
    <property type="molecule type" value="Genomic_DNA"/>
</dbReference>
<dbReference type="GO" id="GO:0006979">
    <property type="term" value="P:response to oxidative stress"/>
    <property type="evidence" value="ECO:0007669"/>
    <property type="project" value="TreeGrafter"/>
</dbReference>
<reference evidence="2 3" key="1">
    <citation type="submission" date="2016-10" db="EMBL/GenBank/DDBJ databases">
        <authorList>
            <person name="de Groot N.N."/>
        </authorList>
    </citation>
    <scope>NUCLEOTIDE SEQUENCE [LARGE SCALE GENOMIC DNA]</scope>
    <source>
        <strain evidence="2 3">CGMCC 1.10210</strain>
    </source>
</reference>
<organism evidence="2 3">
    <name type="scientific">Devosia psychrophila</name>
    <dbReference type="NCBI Taxonomy" id="728005"/>
    <lineage>
        <taxon>Bacteria</taxon>
        <taxon>Pseudomonadati</taxon>
        <taxon>Pseudomonadota</taxon>
        <taxon>Alphaproteobacteria</taxon>
        <taxon>Hyphomicrobiales</taxon>
        <taxon>Devosiaceae</taxon>
        <taxon>Devosia</taxon>
    </lineage>
</organism>
<feature type="region of interest" description="Disordered" evidence="1">
    <location>
        <begin position="99"/>
        <end position="132"/>
    </location>
</feature>
<accession>A0A1I1L307</accession>
<protein>
    <submittedName>
        <fullName evidence="2">NADH:ubiquinone oxidoreductase subunit</fullName>
    </submittedName>
</protein>
<dbReference type="InterPro" id="IPR007763">
    <property type="entry name" value="NDUFA12"/>
</dbReference>
<name>A0A1I1L307_9HYPH</name>
<proteinExistence type="predicted"/>
<dbReference type="PANTHER" id="PTHR12910">
    <property type="entry name" value="NADH-UBIQUINONE OXIDOREDUCTASE SUBUNIT B17.2"/>
    <property type="match status" value="1"/>
</dbReference>
<evidence type="ECO:0000313" key="3">
    <source>
        <dbReference type="Proteomes" id="UP000182258"/>
    </source>
</evidence>